<dbReference type="GO" id="GO:0006508">
    <property type="term" value="P:proteolysis"/>
    <property type="evidence" value="ECO:0007669"/>
    <property type="project" value="InterPro"/>
</dbReference>
<organism evidence="6 7">
    <name type="scientific">Allomyces macrogynus (strain ATCC 38327)</name>
    <name type="common">Allomyces javanicus var. macrogynus</name>
    <dbReference type="NCBI Taxonomy" id="578462"/>
    <lineage>
        <taxon>Eukaryota</taxon>
        <taxon>Fungi</taxon>
        <taxon>Fungi incertae sedis</taxon>
        <taxon>Blastocladiomycota</taxon>
        <taxon>Blastocladiomycetes</taxon>
        <taxon>Blastocladiales</taxon>
        <taxon>Blastocladiaceae</taxon>
        <taxon>Allomyces</taxon>
    </lineage>
</organism>
<dbReference type="Pfam" id="PF00656">
    <property type="entry name" value="Peptidase_C14"/>
    <property type="match status" value="1"/>
</dbReference>
<gene>
    <name evidence="6" type="ORF">AMAG_04132</name>
</gene>
<feature type="compositionally biased region" description="Pro residues" evidence="4">
    <location>
        <begin position="76"/>
        <end position="92"/>
    </location>
</feature>
<dbReference type="GO" id="GO:0006915">
    <property type="term" value="P:apoptotic process"/>
    <property type="evidence" value="ECO:0007669"/>
    <property type="project" value="UniProtKB-KW"/>
</dbReference>
<keyword evidence="3" id="KW-0788">Thiol protease</keyword>
<dbReference type="Proteomes" id="UP000054350">
    <property type="component" value="Unassembled WGS sequence"/>
</dbReference>
<dbReference type="Gene3D" id="3.40.50.12660">
    <property type="match status" value="1"/>
</dbReference>
<dbReference type="OrthoDB" id="3223806at2759"/>
<dbReference type="InterPro" id="IPR029030">
    <property type="entry name" value="Caspase-like_dom_sf"/>
</dbReference>
<reference evidence="6 7" key="1">
    <citation type="submission" date="2009-11" db="EMBL/GenBank/DDBJ databases">
        <title>Annotation of Allomyces macrogynus ATCC 38327.</title>
        <authorList>
            <consortium name="The Broad Institute Genome Sequencing Platform"/>
            <person name="Russ C."/>
            <person name="Cuomo C."/>
            <person name="Burger G."/>
            <person name="Gray M.W."/>
            <person name="Holland P.W.H."/>
            <person name="King N."/>
            <person name="Lang F.B.F."/>
            <person name="Roger A.J."/>
            <person name="Ruiz-Trillo I."/>
            <person name="Young S.K."/>
            <person name="Zeng Q."/>
            <person name="Gargeya S."/>
            <person name="Fitzgerald M."/>
            <person name="Haas B."/>
            <person name="Abouelleil A."/>
            <person name="Alvarado L."/>
            <person name="Arachchi H.M."/>
            <person name="Berlin A."/>
            <person name="Chapman S.B."/>
            <person name="Gearin G."/>
            <person name="Goldberg J."/>
            <person name="Griggs A."/>
            <person name="Gujja S."/>
            <person name="Hansen M."/>
            <person name="Heiman D."/>
            <person name="Howarth C."/>
            <person name="Larimer J."/>
            <person name="Lui A."/>
            <person name="MacDonald P.J.P."/>
            <person name="McCowen C."/>
            <person name="Montmayeur A."/>
            <person name="Murphy C."/>
            <person name="Neiman D."/>
            <person name="Pearson M."/>
            <person name="Priest M."/>
            <person name="Roberts A."/>
            <person name="Saif S."/>
            <person name="Shea T."/>
            <person name="Sisk P."/>
            <person name="Stolte C."/>
            <person name="Sykes S."/>
            <person name="Wortman J."/>
            <person name="Nusbaum C."/>
            <person name="Birren B."/>
        </authorList>
    </citation>
    <scope>NUCLEOTIDE SEQUENCE [LARGE SCALE GENOMIC DNA]</scope>
    <source>
        <strain evidence="6 7">ATCC 38327</strain>
    </source>
</reference>
<keyword evidence="3" id="KW-0645">Protease</keyword>
<feature type="domain" description="Peptidase C14 caspase" evidence="5">
    <location>
        <begin position="173"/>
        <end position="459"/>
    </location>
</feature>
<feature type="compositionally biased region" description="Low complexity" evidence="4">
    <location>
        <begin position="15"/>
        <end position="66"/>
    </location>
</feature>
<evidence type="ECO:0000256" key="1">
    <source>
        <dbReference type="ARBA" id="ARBA00009005"/>
    </source>
</evidence>
<dbReference type="OMA" id="EYGHHTP"/>
<evidence type="ECO:0000313" key="6">
    <source>
        <dbReference type="EMBL" id="KNE58568.1"/>
    </source>
</evidence>
<dbReference type="PANTHER" id="PTHR48104:SF30">
    <property type="entry name" value="METACASPASE-1"/>
    <property type="match status" value="1"/>
</dbReference>
<dbReference type="AlphaFoldDB" id="A0A0L0S7K8"/>
<evidence type="ECO:0000313" key="7">
    <source>
        <dbReference type="Proteomes" id="UP000054350"/>
    </source>
</evidence>
<feature type="compositionally biased region" description="Low complexity" evidence="4">
    <location>
        <begin position="93"/>
        <end position="102"/>
    </location>
</feature>
<keyword evidence="7" id="KW-1185">Reference proteome</keyword>
<keyword evidence="3" id="KW-0378">Hydrolase</keyword>
<feature type="compositionally biased region" description="Pro residues" evidence="4">
    <location>
        <begin position="103"/>
        <end position="119"/>
    </location>
</feature>
<dbReference type="GO" id="GO:0004197">
    <property type="term" value="F:cysteine-type endopeptidase activity"/>
    <property type="evidence" value="ECO:0007669"/>
    <property type="project" value="InterPro"/>
</dbReference>
<name>A0A0L0S7K8_ALLM3</name>
<reference evidence="7" key="2">
    <citation type="submission" date="2009-11" db="EMBL/GenBank/DDBJ databases">
        <title>The Genome Sequence of Allomyces macrogynus strain ATCC 38327.</title>
        <authorList>
            <consortium name="The Broad Institute Genome Sequencing Platform"/>
            <person name="Russ C."/>
            <person name="Cuomo C."/>
            <person name="Shea T."/>
            <person name="Young S.K."/>
            <person name="Zeng Q."/>
            <person name="Koehrsen M."/>
            <person name="Haas B."/>
            <person name="Borodovsky M."/>
            <person name="Guigo R."/>
            <person name="Alvarado L."/>
            <person name="Berlin A."/>
            <person name="Borenstein D."/>
            <person name="Chen Z."/>
            <person name="Engels R."/>
            <person name="Freedman E."/>
            <person name="Gellesch M."/>
            <person name="Goldberg J."/>
            <person name="Griggs A."/>
            <person name="Gujja S."/>
            <person name="Heiman D."/>
            <person name="Hepburn T."/>
            <person name="Howarth C."/>
            <person name="Jen D."/>
            <person name="Larson L."/>
            <person name="Lewis B."/>
            <person name="Mehta T."/>
            <person name="Park D."/>
            <person name="Pearson M."/>
            <person name="Roberts A."/>
            <person name="Saif S."/>
            <person name="Shenoy N."/>
            <person name="Sisk P."/>
            <person name="Stolte C."/>
            <person name="Sykes S."/>
            <person name="Walk T."/>
            <person name="White J."/>
            <person name="Yandava C."/>
            <person name="Burger G."/>
            <person name="Gray M.W."/>
            <person name="Holland P.W.H."/>
            <person name="King N."/>
            <person name="Lang F.B.F."/>
            <person name="Roger A.J."/>
            <person name="Ruiz-Trillo I."/>
            <person name="Lander E."/>
            <person name="Nusbaum C."/>
        </authorList>
    </citation>
    <scope>NUCLEOTIDE SEQUENCE [LARGE SCALE GENOMIC DNA]</scope>
    <source>
        <strain evidence="7">ATCC 38327</strain>
    </source>
</reference>
<dbReference type="EMBL" id="GG745333">
    <property type="protein sequence ID" value="KNE58568.1"/>
    <property type="molecule type" value="Genomic_DNA"/>
</dbReference>
<feature type="region of interest" description="Disordered" evidence="4">
    <location>
        <begin position="1"/>
        <end position="128"/>
    </location>
</feature>
<evidence type="ECO:0000259" key="5">
    <source>
        <dbReference type="Pfam" id="PF00656"/>
    </source>
</evidence>
<evidence type="ECO:0000256" key="3">
    <source>
        <dbReference type="ARBA" id="ARBA00022807"/>
    </source>
</evidence>
<dbReference type="GO" id="GO:0005737">
    <property type="term" value="C:cytoplasm"/>
    <property type="evidence" value="ECO:0007669"/>
    <property type="project" value="TreeGrafter"/>
</dbReference>
<proteinExistence type="inferred from homology"/>
<dbReference type="InterPro" id="IPR011600">
    <property type="entry name" value="Pept_C14_caspase"/>
</dbReference>
<evidence type="ECO:0000256" key="4">
    <source>
        <dbReference type="SAM" id="MobiDB-lite"/>
    </source>
</evidence>
<dbReference type="PANTHER" id="PTHR48104">
    <property type="entry name" value="METACASPASE-4"/>
    <property type="match status" value="1"/>
</dbReference>
<keyword evidence="2" id="KW-0053">Apoptosis</keyword>
<dbReference type="SUPFAM" id="SSF52129">
    <property type="entry name" value="Caspase-like"/>
    <property type="match status" value="1"/>
</dbReference>
<dbReference type="eggNOG" id="KOG1546">
    <property type="taxonomic scope" value="Eukaryota"/>
</dbReference>
<comment type="similarity">
    <text evidence="1">Belongs to the peptidase C14B family.</text>
</comment>
<accession>A0A0L0S7K8</accession>
<dbReference type="VEuPathDB" id="FungiDB:AMAG_04132"/>
<protein>
    <recommendedName>
        <fullName evidence="5">Peptidase C14 caspase domain-containing protein</fullName>
    </recommendedName>
</protein>
<evidence type="ECO:0000256" key="2">
    <source>
        <dbReference type="ARBA" id="ARBA00022703"/>
    </source>
</evidence>
<sequence>MPFPGFSSPSYTNNQQQQQPQQPQPQYGYQQQPPQQQYGYQAPLQQPQYGYQQQQPQQQPQYGMPQASPYGYNGQPPMPMPGFGQQPPPQYQQPPGQYQQQPPALPPRMTPPQPGPYPAYGPGSAPAPYQTNQVPYAAPLPYNINPVPLPTQNVPALPSNVVMVNGVPRLTGRKKALLIGINYFGQQNELRGCITDVQNMYKFLTSTYGFVDSPETMVVLTDIPSNRDPWKIPTKRSIVTAMQWLVAGAQPGDSLFLHYSGHGGRTEDLDGDEDDGHDETIYPVDHAKSGMLTDDEMHAILVKPLPPGVKLTVVFDSCHSGTALDLPYIYLPDGRCKTRATGIKKAGETAKQFGKDLMTRGSLGAALGLATSLMAAARAKPAERVTAEKTSQADVIMFSGCKDSQTSADATIQGQATGAMSWALLQALRSAPMQSYAQIIASTRDLLHGKYHQIPQLSAGRQIDINQLFVL</sequence>
<dbReference type="InterPro" id="IPR050452">
    <property type="entry name" value="Metacaspase"/>
</dbReference>